<evidence type="ECO:0000256" key="6">
    <source>
        <dbReference type="SAM" id="SignalP"/>
    </source>
</evidence>
<keyword evidence="3 6" id="KW-0732">Signal</keyword>
<evidence type="ECO:0000256" key="4">
    <source>
        <dbReference type="ARBA" id="ARBA00022764"/>
    </source>
</evidence>
<dbReference type="Proteomes" id="UP001364156">
    <property type="component" value="Chromosome"/>
</dbReference>
<feature type="chain" id="PRO_5045742120" description="Putrescine-binding periplasmic protein" evidence="6">
    <location>
        <begin position="27"/>
        <end position="369"/>
    </location>
</feature>
<evidence type="ECO:0000256" key="3">
    <source>
        <dbReference type="ARBA" id="ARBA00022729"/>
    </source>
</evidence>
<comment type="function">
    <text evidence="5">Required for the activity of the bacterial periplasmic transport system of putrescine.</text>
</comment>
<dbReference type="PANTHER" id="PTHR30222:SF12">
    <property type="entry name" value="NORSPERMIDINE SENSOR"/>
    <property type="match status" value="1"/>
</dbReference>
<reference evidence="7 8" key="1">
    <citation type="submission" date="2023-10" db="EMBL/GenBank/DDBJ databases">
        <title>Roseovarius strain S88 nov., isolated from a marine algae.</title>
        <authorList>
            <person name="Lee M.W."/>
            <person name="Lee J.K."/>
            <person name="Kim J.M."/>
            <person name="Choi D.G."/>
            <person name="Baek J.H."/>
            <person name="Bayburt H."/>
            <person name="Jung J.J."/>
            <person name="Han D.M."/>
            <person name="Jeon C.O."/>
        </authorList>
    </citation>
    <scope>NUCLEOTIDE SEQUENCE [LARGE SCALE GENOMIC DNA]</scope>
    <source>
        <strain evidence="7 8">S88</strain>
    </source>
</reference>
<dbReference type="Gene3D" id="3.40.190.10">
    <property type="entry name" value="Periplasmic binding protein-like II"/>
    <property type="match status" value="2"/>
</dbReference>
<keyword evidence="4 5" id="KW-0574">Periplasm</keyword>
<evidence type="ECO:0000313" key="7">
    <source>
        <dbReference type="EMBL" id="WWR47133.1"/>
    </source>
</evidence>
<dbReference type="PIRSF" id="PIRSF019574">
    <property type="entry name" value="Periplasmic_polyamine_BP"/>
    <property type="match status" value="1"/>
</dbReference>
<protein>
    <recommendedName>
        <fullName evidence="5">Putrescine-binding periplasmic protein</fullName>
    </recommendedName>
</protein>
<dbReference type="EMBL" id="CP146069">
    <property type="protein sequence ID" value="WWR47133.1"/>
    <property type="molecule type" value="Genomic_DNA"/>
</dbReference>
<comment type="similarity">
    <text evidence="5">Belongs to the bacterial solute-binding protein PotD/PotF family.</text>
</comment>
<dbReference type="SUPFAM" id="SSF53850">
    <property type="entry name" value="Periplasmic binding protein-like II"/>
    <property type="match status" value="1"/>
</dbReference>
<keyword evidence="2 5" id="KW-0813">Transport</keyword>
<gene>
    <name evidence="7" type="ORF">RZ517_02815</name>
</gene>
<keyword evidence="8" id="KW-1185">Reference proteome</keyword>
<accession>A0ABZ2HNA2</accession>
<dbReference type="PRINTS" id="PR00909">
    <property type="entry name" value="SPERMDNBNDNG"/>
</dbReference>
<dbReference type="Pfam" id="PF13416">
    <property type="entry name" value="SBP_bac_8"/>
    <property type="match status" value="1"/>
</dbReference>
<evidence type="ECO:0000313" key="8">
    <source>
        <dbReference type="Proteomes" id="UP001364156"/>
    </source>
</evidence>
<dbReference type="InterPro" id="IPR006059">
    <property type="entry name" value="SBP"/>
</dbReference>
<evidence type="ECO:0000256" key="2">
    <source>
        <dbReference type="ARBA" id="ARBA00022448"/>
    </source>
</evidence>
<evidence type="ECO:0000256" key="1">
    <source>
        <dbReference type="ARBA" id="ARBA00004418"/>
    </source>
</evidence>
<dbReference type="InterPro" id="IPR001188">
    <property type="entry name" value="Sperm_putr-bd"/>
</dbReference>
<dbReference type="RefSeq" id="WP_338549970.1">
    <property type="nucleotide sequence ID" value="NZ_CP146069.1"/>
</dbReference>
<evidence type="ECO:0000256" key="5">
    <source>
        <dbReference type="PIRNR" id="PIRNR019574"/>
    </source>
</evidence>
<proteinExistence type="inferred from homology"/>
<name>A0ABZ2HNA2_9RHOB</name>
<feature type="signal peptide" evidence="6">
    <location>
        <begin position="1"/>
        <end position="26"/>
    </location>
</feature>
<sequence length="369" mass="40443">MSLTKNLKRLTCTVAVGVLMAGSAVAEDRVLKVTNWGEYIAEDTIANFEKEYGIKVIYDTYDSAESIDAKLLAGNSGYDVVSHAGSDTARLIKAGIIAPLDMSKLDNIKHIDPALMAQLDSEWDPGNKHFIPYMWGTHGVTYNEELVKATYPDAPIGSMDLIFNPEHLEKVASCGVSFLDSPGDIIPMALAYLGLDPNSTNSEDYEAVGEMLAQIRPHIKTFDNYAYQRMPQKEFCISTTWGPDGLLAMSGAAEADTGVVLDFFLPEGQGAAQLWIDGWLIPADAANKEDAHLFLNYMMRPEVGAADSNFTWYATANKTGKELVDEEVTSSPAAFPTSDQVAKMYTTKVLPPKVERLQTRTWTNFKAGN</sequence>
<organism evidence="7 8">
    <name type="scientific">Roseovarius phycicola</name>
    <dbReference type="NCBI Taxonomy" id="3080976"/>
    <lineage>
        <taxon>Bacteria</taxon>
        <taxon>Pseudomonadati</taxon>
        <taxon>Pseudomonadota</taxon>
        <taxon>Alphaproteobacteria</taxon>
        <taxon>Rhodobacterales</taxon>
        <taxon>Roseobacteraceae</taxon>
        <taxon>Roseovarius</taxon>
    </lineage>
</organism>
<dbReference type="PANTHER" id="PTHR30222">
    <property type="entry name" value="SPERMIDINE/PUTRESCINE-BINDING PERIPLASMIC PROTEIN"/>
    <property type="match status" value="1"/>
</dbReference>
<comment type="subcellular location">
    <subcellularLocation>
        <location evidence="1 5">Periplasm</location>
    </subcellularLocation>
</comment>